<sequence length="566" mass="65876">MAIEFVKKLQKRSKTLQGALLTSLFIFMMACWLHSQNASQPVLYEDINFLSSFYAETIKKGITLSCSDESFEDIGELITIKDGILPYGAVKYTSLNFDKITVTPDSVKTFEEESEATKHSGDIFLLESLQGDTADVSHHTHIFTSKKSDRDFYLAIGSKKGDQPIQYSAIIEFVGADIKNVGITAIRYKIFTKSTLYFCSLDNQTFFKEMSESMIVMKNGREVVLESIFSDSNSPYKSMTFSTEVKDRFMTGFFYYIAGLYFLFWFSMIQCLLFLELFDNIQKGMKLKPRIIFFVNYTMIHFWMNLIAIFLSTTFSHRDFIATITRIGSSITMLVYGVAMVTTFFQKLLDNHKLICWLMFTISLLVYVAIWIFVLYPFLVRIVILVTASYITLSFFWLITILLNFAFAVRASPLIFVCVTVSIYILFFGSNIFMPSQYFESFHFGFIFPLLVGHLVLIAVIYCQQKYGSRFMLPNRYRTRKYQAMLKTLNRAYLLQECQLCMNKLSDCELEYADAHEGFEWKDYTNMYIKTDCDHQFHPNCLFTFIKEERKCPVCEKQLPENHWND</sequence>
<dbReference type="PROSITE" id="PS51257">
    <property type="entry name" value="PROKAR_LIPOPROTEIN"/>
    <property type="match status" value="1"/>
</dbReference>
<protein>
    <recommendedName>
        <fullName evidence="6">RING-type domain-containing protein</fullName>
    </recommendedName>
</protein>
<evidence type="ECO:0000259" key="6">
    <source>
        <dbReference type="PROSITE" id="PS50089"/>
    </source>
</evidence>
<organism evidence="7 8">
    <name type="scientific">Euplotes crassus</name>
    <dbReference type="NCBI Taxonomy" id="5936"/>
    <lineage>
        <taxon>Eukaryota</taxon>
        <taxon>Sar</taxon>
        <taxon>Alveolata</taxon>
        <taxon>Ciliophora</taxon>
        <taxon>Intramacronucleata</taxon>
        <taxon>Spirotrichea</taxon>
        <taxon>Hypotrichia</taxon>
        <taxon>Euplotida</taxon>
        <taxon>Euplotidae</taxon>
        <taxon>Moneuplotes</taxon>
    </lineage>
</organism>
<dbReference type="Gene3D" id="3.30.40.10">
    <property type="entry name" value="Zinc/RING finger domain, C3HC4 (zinc finger)"/>
    <property type="match status" value="1"/>
</dbReference>
<feature type="transmembrane region" description="Helical" evidence="5">
    <location>
        <begin position="354"/>
        <end position="376"/>
    </location>
</feature>
<gene>
    <name evidence="7" type="ORF">ECRASSUSDP1_LOCUS5716</name>
</gene>
<keyword evidence="2 4" id="KW-0863">Zinc-finger</keyword>
<evidence type="ECO:0000313" key="8">
    <source>
        <dbReference type="Proteomes" id="UP001295684"/>
    </source>
</evidence>
<keyword evidence="8" id="KW-1185">Reference proteome</keyword>
<evidence type="ECO:0000256" key="4">
    <source>
        <dbReference type="PROSITE-ProRule" id="PRU00175"/>
    </source>
</evidence>
<dbReference type="EMBL" id="CAMPGE010005522">
    <property type="protein sequence ID" value="CAI2364373.1"/>
    <property type="molecule type" value="Genomic_DNA"/>
</dbReference>
<evidence type="ECO:0000313" key="7">
    <source>
        <dbReference type="EMBL" id="CAI2364373.1"/>
    </source>
</evidence>
<dbReference type="Proteomes" id="UP001295684">
    <property type="component" value="Unassembled WGS sequence"/>
</dbReference>
<evidence type="ECO:0000256" key="2">
    <source>
        <dbReference type="ARBA" id="ARBA00022771"/>
    </source>
</evidence>
<keyword evidence="5" id="KW-0812">Transmembrane</keyword>
<feature type="transmembrane region" description="Helical" evidence="5">
    <location>
        <begin position="382"/>
        <end position="407"/>
    </location>
</feature>
<keyword evidence="3" id="KW-0862">Zinc</keyword>
<feature type="transmembrane region" description="Helical" evidence="5">
    <location>
        <begin position="323"/>
        <end position="345"/>
    </location>
</feature>
<dbReference type="InterPro" id="IPR013083">
    <property type="entry name" value="Znf_RING/FYVE/PHD"/>
</dbReference>
<dbReference type="InterPro" id="IPR001841">
    <property type="entry name" value="Znf_RING"/>
</dbReference>
<keyword evidence="1" id="KW-0479">Metal-binding</keyword>
<keyword evidence="5" id="KW-0472">Membrane</keyword>
<feature type="transmembrane region" description="Helical" evidence="5">
    <location>
        <begin position="290"/>
        <end position="311"/>
    </location>
</feature>
<feature type="domain" description="RING-type" evidence="6">
    <location>
        <begin position="498"/>
        <end position="556"/>
    </location>
</feature>
<dbReference type="SUPFAM" id="SSF57850">
    <property type="entry name" value="RING/U-box"/>
    <property type="match status" value="1"/>
</dbReference>
<feature type="transmembrane region" description="Helical" evidence="5">
    <location>
        <begin position="253"/>
        <end position="278"/>
    </location>
</feature>
<dbReference type="AlphaFoldDB" id="A0AAD1UFS6"/>
<dbReference type="Pfam" id="PF00097">
    <property type="entry name" value="zf-C3HC4"/>
    <property type="match status" value="1"/>
</dbReference>
<evidence type="ECO:0000256" key="5">
    <source>
        <dbReference type="SAM" id="Phobius"/>
    </source>
</evidence>
<evidence type="ECO:0000256" key="1">
    <source>
        <dbReference type="ARBA" id="ARBA00022723"/>
    </source>
</evidence>
<dbReference type="PROSITE" id="PS50089">
    <property type="entry name" value="ZF_RING_2"/>
    <property type="match status" value="1"/>
</dbReference>
<accession>A0AAD1UFS6</accession>
<comment type="caution">
    <text evidence="7">The sequence shown here is derived from an EMBL/GenBank/DDBJ whole genome shotgun (WGS) entry which is preliminary data.</text>
</comment>
<keyword evidence="5" id="KW-1133">Transmembrane helix</keyword>
<feature type="transmembrane region" description="Helical" evidence="5">
    <location>
        <begin position="446"/>
        <end position="463"/>
    </location>
</feature>
<evidence type="ECO:0000256" key="3">
    <source>
        <dbReference type="ARBA" id="ARBA00022833"/>
    </source>
</evidence>
<dbReference type="InterPro" id="IPR018957">
    <property type="entry name" value="Znf_C3HC4_RING-type"/>
</dbReference>
<dbReference type="GO" id="GO:0008270">
    <property type="term" value="F:zinc ion binding"/>
    <property type="evidence" value="ECO:0007669"/>
    <property type="project" value="UniProtKB-KW"/>
</dbReference>
<reference evidence="7" key="1">
    <citation type="submission" date="2023-07" db="EMBL/GenBank/DDBJ databases">
        <authorList>
            <consortium name="AG Swart"/>
            <person name="Singh M."/>
            <person name="Singh A."/>
            <person name="Seah K."/>
            <person name="Emmerich C."/>
        </authorList>
    </citation>
    <scope>NUCLEOTIDE SEQUENCE</scope>
    <source>
        <strain evidence="7">DP1</strain>
    </source>
</reference>
<name>A0AAD1UFS6_EUPCR</name>
<feature type="transmembrane region" description="Helical" evidence="5">
    <location>
        <begin position="414"/>
        <end position="434"/>
    </location>
</feature>
<proteinExistence type="predicted"/>